<dbReference type="Pfam" id="PF13380">
    <property type="entry name" value="CoA_binding_2"/>
    <property type="match status" value="1"/>
</dbReference>
<dbReference type="Gene3D" id="3.40.50.720">
    <property type="entry name" value="NAD(P)-binding Rossmann-like Domain"/>
    <property type="match status" value="1"/>
</dbReference>
<protein>
    <submittedName>
        <fullName evidence="2">CoA-binding protein</fullName>
    </submittedName>
</protein>
<name>A0A538TQZ6_UNCEI</name>
<reference evidence="2 3" key="1">
    <citation type="journal article" date="2019" name="Nat. Microbiol.">
        <title>Mediterranean grassland soil C-N compound turnover is dependent on rainfall and depth, and is mediated by genomically divergent microorganisms.</title>
        <authorList>
            <person name="Diamond S."/>
            <person name="Andeer P.F."/>
            <person name="Li Z."/>
            <person name="Crits-Christoph A."/>
            <person name="Burstein D."/>
            <person name="Anantharaman K."/>
            <person name="Lane K.R."/>
            <person name="Thomas B.C."/>
            <person name="Pan C."/>
            <person name="Northen T.R."/>
            <person name="Banfield J.F."/>
        </authorList>
    </citation>
    <scope>NUCLEOTIDE SEQUENCE [LARGE SCALE GENOMIC DNA]</scope>
    <source>
        <strain evidence="2">WS_9</strain>
    </source>
</reference>
<dbReference type="PANTHER" id="PTHR33303">
    <property type="entry name" value="CYTOPLASMIC PROTEIN-RELATED"/>
    <property type="match status" value="1"/>
</dbReference>
<comment type="caution">
    <text evidence="2">The sequence shown here is derived from an EMBL/GenBank/DDBJ whole genome shotgun (WGS) entry which is preliminary data.</text>
</comment>
<dbReference type="SMART" id="SM00881">
    <property type="entry name" value="CoA_binding"/>
    <property type="match status" value="1"/>
</dbReference>
<dbReference type="EMBL" id="VBOZ01000010">
    <property type="protein sequence ID" value="TMQ66051.1"/>
    <property type="molecule type" value="Genomic_DNA"/>
</dbReference>
<sequence>MLSPLIVESEEELKSIVRSAKTVAVVGIKDGTDPDAPAYHIPMILQSRGIRIFPVNPKFQTVLGERVYPDLASVPERVDIIDIFRRPDAIPALADEILALPPEKRPAVVWMQSGIKNDAAAQTLAEAGIRVVQDHCLGVYSARYRLPAPETTPRKS</sequence>
<dbReference type="SUPFAM" id="SSF51735">
    <property type="entry name" value="NAD(P)-binding Rossmann-fold domains"/>
    <property type="match status" value="1"/>
</dbReference>
<dbReference type="InterPro" id="IPR003781">
    <property type="entry name" value="CoA-bd"/>
</dbReference>
<dbReference type="Proteomes" id="UP000317691">
    <property type="component" value="Unassembled WGS sequence"/>
</dbReference>
<evidence type="ECO:0000313" key="3">
    <source>
        <dbReference type="Proteomes" id="UP000317691"/>
    </source>
</evidence>
<organism evidence="2 3">
    <name type="scientific">Eiseniibacteriota bacterium</name>
    <dbReference type="NCBI Taxonomy" id="2212470"/>
    <lineage>
        <taxon>Bacteria</taxon>
        <taxon>Candidatus Eiseniibacteriota</taxon>
    </lineage>
</organism>
<accession>A0A538TQZ6</accession>
<evidence type="ECO:0000313" key="2">
    <source>
        <dbReference type="EMBL" id="TMQ66051.1"/>
    </source>
</evidence>
<proteinExistence type="predicted"/>
<dbReference type="AlphaFoldDB" id="A0A538TQZ6"/>
<gene>
    <name evidence="2" type="ORF">E6K79_04105</name>
</gene>
<dbReference type="InterPro" id="IPR036291">
    <property type="entry name" value="NAD(P)-bd_dom_sf"/>
</dbReference>
<dbReference type="PANTHER" id="PTHR33303:SF2">
    <property type="entry name" value="COA-BINDING DOMAIN-CONTAINING PROTEIN"/>
    <property type="match status" value="1"/>
</dbReference>
<feature type="domain" description="CoA-binding" evidence="1">
    <location>
        <begin position="16"/>
        <end position="115"/>
    </location>
</feature>
<evidence type="ECO:0000259" key="1">
    <source>
        <dbReference type="SMART" id="SM00881"/>
    </source>
</evidence>